<keyword evidence="1" id="KW-0812">Transmembrane</keyword>
<dbReference type="RefSeq" id="WP_094451277.1">
    <property type="nucleotide sequence ID" value="NZ_NMVI01000023.1"/>
</dbReference>
<evidence type="ECO:0000313" key="3">
    <source>
        <dbReference type="Proteomes" id="UP000216533"/>
    </source>
</evidence>
<dbReference type="Proteomes" id="UP000216533">
    <property type="component" value="Unassembled WGS sequence"/>
</dbReference>
<sequence>MEAPHDPFRLPDPRHRPLTPPLALAVIAGLLCRLGSAVIPSPWPALLTTSATWGLLVWGVLSVAFRYAGRSRHPHSRLGFVLAGAGAMVALLVTSGAWTAPLSIAAALVAGSLVGFCAERTSSGESAWLGVIGGLLMGEGAYGVILDVSPDHASIQYWAELLVGAAVALIPRQRVRSLVVALGIAVVIALGCLAYDSLR</sequence>
<accession>A0A255ECF7</accession>
<evidence type="ECO:0000313" key="2">
    <source>
        <dbReference type="EMBL" id="OYN85843.1"/>
    </source>
</evidence>
<evidence type="ECO:0000256" key="1">
    <source>
        <dbReference type="SAM" id="Phobius"/>
    </source>
</evidence>
<organism evidence="2 3">
    <name type="scientific">Parenemella sanctibonifatiensis</name>
    <dbReference type="NCBI Taxonomy" id="2016505"/>
    <lineage>
        <taxon>Bacteria</taxon>
        <taxon>Bacillati</taxon>
        <taxon>Actinomycetota</taxon>
        <taxon>Actinomycetes</taxon>
        <taxon>Propionibacteriales</taxon>
        <taxon>Propionibacteriaceae</taxon>
        <taxon>Parenemella</taxon>
    </lineage>
</organism>
<dbReference type="InterPro" id="IPR045393">
    <property type="entry name" value="DUF6518"/>
</dbReference>
<feature type="transmembrane region" description="Helical" evidence="1">
    <location>
        <begin position="77"/>
        <end position="94"/>
    </location>
</feature>
<comment type="caution">
    <text evidence="2">The sequence shown here is derived from an EMBL/GenBank/DDBJ whole genome shotgun (WGS) entry which is preliminary data.</text>
</comment>
<gene>
    <name evidence="2" type="ORF">CGZ92_10150</name>
</gene>
<reference evidence="2 3" key="1">
    <citation type="submission" date="2017-07" db="EMBL/GenBank/DDBJ databases">
        <title>Draft whole genome sequences of clinical Proprionibacteriaceae strains.</title>
        <authorList>
            <person name="Bernier A.-M."/>
            <person name="Bernard K."/>
            <person name="Domingo M.-C."/>
        </authorList>
    </citation>
    <scope>NUCLEOTIDE SEQUENCE [LARGE SCALE GENOMIC DNA]</scope>
    <source>
        <strain evidence="2 3">NML 160184</strain>
    </source>
</reference>
<dbReference type="Pfam" id="PF20128">
    <property type="entry name" value="DUF6518"/>
    <property type="match status" value="1"/>
</dbReference>
<proteinExistence type="predicted"/>
<name>A0A255ECF7_9ACTN</name>
<keyword evidence="1" id="KW-0472">Membrane</keyword>
<protein>
    <submittedName>
        <fullName evidence="2">Uncharacterized protein</fullName>
    </submittedName>
</protein>
<dbReference type="AlphaFoldDB" id="A0A255ECF7"/>
<feature type="transmembrane region" description="Helical" evidence="1">
    <location>
        <begin position="155"/>
        <end position="171"/>
    </location>
</feature>
<feature type="transmembrane region" description="Helical" evidence="1">
    <location>
        <begin position="45"/>
        <end position="65"/>
    </location>
</feature>
<keyword evidence="1" id="KW-1133">Transmembrane helix</keyword>
<dbReference type="EMBL" id="NMVI01000023">
    <property type="protein sequence ID" value="OYN85843.1"/>
    <property type="molecule type" value="Genomic_DNA"/>
</dbReference>
<feature type="transmembrane region" description="Helical" evidence="1">
    <location>
        <begin position="178"/>
        <end position="198"/>
    </location>
</feature>